<protein>
    <recommendedName>
        <fullName evidence="2">DUF6603 domain-containing protein</fullName>
    </recommendedName>
</protein>
<reference evidence="3 4" key="1">
    <citation type="submission" date="2019-12" db="EMBL/GenBank/DDBJ databases">
        <authorList>
            <person name="Huq M.A."/>
        </authorList>
    </citation>
    <scope>NUCLEOTIDE SEQUENCE [LARGE SCALE GENOMIC DNA]</scope>
    <source>
        <strain evidence="3 4">MAH-18</strain>
    </source>
</reference>
<dbReference type="Pfam" id="PF20248">
    <property type="entry name" value="DUF6603"/>
    <property type="match status" value="1"/>
</dbReference>
<comment type="caution">
    <text evidence="3">The sequence shown here is derived from an EMBL/GenBank/DDBJ whole genome shotgun (WGS) entry which is preliminary data.</text>
</comment>
<name>A0A6L6XXI7_9ACTN</name>
<feature type="region of interest" description="Disordered" evidence="1">
    <location>
        <begin position="3308"/>
        <end position="3341"/>
    </location>
</feature>
<feature type="domain" description="DUF6603" evidence="2">
    <location>
        <begin position="2154"/>
        <end position="2616"/>
    </location>
</feature>
<proteinExistence type="predicted"/>
<evidence type="ECO:0000256" key="1">
    <source>
        <dbReference type="SAM" id="MobiDB-lite"/>
    </source>
</evidence>
<evidence type="ECO:0000313" key="4">
    <source>
        <dbReference type="Proteomes" id="UP000473525"/>
    </source>
</evidence>
<sequence length="3341" mass="342631">MALDTGSLGSFGDLAVALGILEPGGSANASWFEDPMTGGSSTGYGLKTIMADPAQRAALVRFVDEVLGQPDARTREGATWVPLFANADPSVTIYAVVQSVGTEARLGLAVEHTTQGAAPTVSTRLHVPLFRFADRGTGLGTGETPWLLLGREGGDIELSVDATLRDDPPLPDQASLGGVAATVTVATGEPGMGFQLELRDLQLPGTSTPRTFTLDAASPEELGTDLLDLLGGLLRAQAEALAGDPDFAPFAALAGMLGLRDVAGIPPLPLAELPTQGVGALVGWAEDIVETESIRNAWLGQLADLIGGAVDTARRAVTLTIGDLALTIGVRVSPGTGGHPVLVPWVEAALRTQASVVARASVDLLRADTGSGQVSAVPDARVEAVFGSTSNKLIGPANATPRVDSVRVGLALDADHRPVFALTATGVRLTGDQDDPVVDLDLSSPQAALESAGTVLEQALDDVLAGLGQATEAVRLALGIDAPAGVDGLDAGALLSDPIGALRAYWTRLVANSAGTRQVVVALGRLVAGVDDATTLGSGIETDPWRLAVQEPLFLEVWLKDGALHVDVALSTDVEVLTDYTITSELGFAALVLEPGAGRVSFAGGAHLGGTLRRTDAATARLGFADVALVFDSLAVELEWRPTIGLRPQLTAPGLALALPPSNDAFSLLTGDLPIPLPHLDEDGRLTLDGPDWAAVEGAIATLVRRLGVPVLTAVADLLGWSGQGARLSLAAVFEGDAEAAVEAWVTDLVLDCDHVAWALGPVAALLSGFRLHRPLGSGNAADPFRCPVAGEARAPGLRVWMDPGCAVRRTDVQLDLGSLTGSEPPETDTVVGALQAAGRLLPEVADLLVGRVSLRDGLDQLATRWLHTDGVVGATVLPGGLTPTVFEGVGYDTLLALGGDGALLGTVLPEAAAALLSSVVHVSCESSEWLEDRAAGSAFDLTTGSGQQVPSTGAGQWFLRIPTPADVAAAHPDLDPVAAQAAYVEAALGVRSTDVVLVGYGAAGAAAIRAANTRAAVKHVVTVGAPWGELATDALTSGLSGDALRLLLRLRRSGVDTTPEALVAHESSPLERMRSIVGRAAEARRPGSLPDASQQPRTGDFEVHPVFGSLDEAEIARGLGAYVADGLSTRLEARVVPAPSTVTAVHSGLDLPVLDLNLGGVLVGVGGVVELCRAERDGDGIAVSFVRGVRIDLHFGLVDGWLVGGPGSTTGAGDLRWMSATVDVPLDGSPGTAELVLHEATGLGIDRERWVVRIDPDDPARDAVVPEIRGLLSSAMSRLTTAEPHLGIVFELLGLRRDHGLDPAGLDRLLHDTAATVRERVAAAPAALAAELRALITGAAGSGTAVSWTVGPAQLGLDLATGGVSATVAADPVSVTLAATSTWAHASLVVGSIDPDLGGVRLVAATPAAPGQGLTVVVEVGRPGQPLQTVAIWPAPDAPAVQDLVSLVVPALGLQGLAIGVLGSVSEAARPVVVEVLDLLGMLEDAGTDLQRVRLPIAAVADPAAWLAALARSGSTNPAAAAVALLDALAALVVPDRGDDPGWPFVDGVSLGYAAVGEQLRLTLSVALDLDLGGTGVLTGLEAGVLVGTGAPPQPVVELSVAIDGVGVALTLDPGLRISLLRAAPAPPLPIYPEGPGLNEALGAAAESLVTMLLNELKSRTGGLEGRVADLVVALGDALELREGSDFTTERVAAFAANPAAALEQHLTALITQAAEVIVAALNSPLVGVLPAPPGSSAVTFTFGSQDSVSVTIADDSPMPTVTLACSWTIPDVGDVALDALVLSSAGVDVTARLGPFPVDAGPCVLRPAATIRAGSAAGSARMIGVGIALNGPDPAAPDSPFDEMSVEMRWNLDATPPALYAVTRTGPGIDVSAPNDPEAGLRLLSQAIALVGGIVVDALDELFDDHPQVEDVLEGVLFESGRTIDPTFGADLIDPDALLRRLQRLLWNATDAGLELTIDETVTIGIASSSDGDDRMLGINVSLKEGKTFAFPTSGVKVELEVDASWLVPEKDAGLSVYAVHAVRSGDEFTFEFEPGVTVAGVGLRFTNLSGPLLDLNVLSIDGVAVHVYAEAVSAGLGGGAQIELAGFSFAPGGNGDNPVASGIMSDAGAQASPATRPSFSPAIAIQKHPEDTGVRFSVRAGKPPGPWWVMVQRQLGPLYVERIGFNSTEAGGQVTSISLLFDGRVEIFGLTAAVDQLSISWDGGEVTSVESWSVDLMGLAISADMGGVVLAGGLLKTLVGEPPGQTPGYVGMLLGRFGVYGLSVFGGYTSLNGDPSFFVFGGFNGPIGGPPAFFLTGIAGGLGINRGLVIPDDPAQFPTYPFIIALDPAAEIGDPMERLRELNVFFPPELGTFWFAGGISFTCFSLVDGVAVVAVAFGKVGLEINLMGLARMALPRPQAALVSIELGLLVRFSTAEGVFMIRAALTDNSWLLYPEIRLTGGFAFALWWKGPLAGQFVLTLGGYHPDFHRDGYPVVPRLGLVWRVTDDIYIKGESFFALTSEALMAGVRVIAVADFGWAWARADFGAKALVYFDPFYFVAEAWARVSAGIEIETFLGDISISVTLGARVKVEGPKFRGEVEVEVGPCTVTVPFGERSDKRTPKLDWNQFVPKYLEEASGGVARALTGITGRGTLPSATGGAQSVPTPDGTFARPYDVHAEFEITFTTTVPTRVFDTGPGADATVTVTRSDGAAATLGLKPMGKGALTSTLRLTLDKQAGSGWQPHGGLASMEQHREVTSGSFPMGVWAAPDRDLNTSPALPTGDVINAGTQVRLEAQAESLVVGPEIDYYTVDAGRRPLPLQQTTGIDRQSMVDLGVDVDLPDVAVPDDALRFAEARLFATPSAVAVPGLLARGTRSNLAHAGYRNDVSAPPLVGRLTDGLAVDNTPDADVMVQDPKAPATPPAQRDPRVVGYLTGGSKVAAREARTTVSGSTVKRRTAPTTASVGARLGRRFAVNLDVVPPPGAVVGKTFTPSVLPFTAAVGTPRSYGIGVGPASDRVGGLSGLSGIAPKGARAAAAAGVAKADGDAPTLGSGDIVALQLPDHGADVSADRPALDLGGTARLVCLRGDGTVLRDAVVSGTQEVPAGSELVVIQADGVVGALDGLAGWHTRSRVAAVGSGTGIAAGCVLDVEQPETQRGVTWTTAGELTRGAVSVTTRFSEPVSLVVVVVEVDDPERVGDLGLELIGATRATSGGVQVEATLLVNGTQSVAVYPVVADQRDAGVTVRVVAGGGWRVTGILGGTAGVTDTVAALRRRGVAGSAGRLLSADGAGCRPVWVSAVEVKRAARADMKAAATKAAATKAVSKKAVSKKAVSKKAVSKKAASKATAGSGGGRRGRR</sequence>
<keyword evidence="4" id="KW-1185">Reference proteome</keyword>
<evidence type="ECO:0000313" key="3">
    <source>
        <dbReference type="EMBL" id="MVQ52104.1"/>
    </source>
</evidence>
<dbReference type="InterPro" id="IPR046538">
    <property type="entry name" value="DUF6603"/>
</dbReference>
<evidence type="ECO:0000259" key="2">
    <source>
        <dbReference type="Pfam" id="PF20248"/>
    </source>
</evidence>
<gene>
    <name evidence="3" type="ORF">GON03_23220</name>
</gene>
<dbReference type="EMBL" id="WSEK01000005">
    <property type="protein sequence ID" value="MVQ52104.1"/>
    <property type="molecule type" value="Genomic_DNA"/>
</dbReference>
<dbReference type="RefSeq" id="WP_157347225.1">
    <property type="nucleotide sequence ID" value="NZ_WSEK01000005.1"/>
</dbReference>
<accession>A0A6L6XXI7</accession>
<organism evidence="3 4">
    <name type="scientific">Nocardioides agri</name>
    <dbReference type="NCBI Taxonomy" id="2682843"/>
    <lineage>
        <taxon>Bacteria</taxon>
        <taxon>Bacillati</taxon>
        <taxon>Actinomycetota</taxon>
        <taxon>Actinomycetes</taxon>
        <taxon>Propionibacteriales</taxon>
        <taxon>Nocardioidaceae</taxon>
        <taxon>Nocardioides</taxon>
    </lineage>
</organism>
<feature type="compositionally biased region" description="Basic residues" evidence="1">
    <location>
        <begin position="3308"/>
        <end position="3326"/>
    </location>
</feature>
<feature type="compositionally biased region" description="Gly residues" evidence="1">
    <location>
        <begin position="3332"/>
        <end position="3341"/>
    </location>
</feature>
<dbReference type="Proteomes" id="UP000473525">
    <property type="component" value="Unassembled WGS sequence"/>
</dbReference>